<evidence type="ECO:0000313" key="2">
    <source>
        <dbReference type="EMBL" id="MBG6121075.1"/>
    </source>
</evidence>
<keyword evidence="2" id="KW-0378">Hydrolase</keyword>
<name>A0A931E002_9CORY</name>
<dbReference type="Gene3D" id="3.30.950.30">
    <property type="entry name" value="Schlafen, AAA domain"/>
    <property type="match status" value="1"/>
</dbReference>
<keyword evidence="2" id="KW-0547">Nucleotide-binding</keyword>
<evidence type="ECO:0000313" key="3">
    <source>
        <dbReference type="Proteomes" id="UP000658613"/>
    </source>
</evidence>
<gene>
    <name evidence="2" type="ORF">IW254_000044</name>
</gene>
<dbReference type="InterPro" id="IPR038475">
    <property type="entry name" value="RecG_C_sf"/>
</dbReference>
<dbReference type="EC" id="3.6.4.12" evidence="2"/>
<sequence length="477" mass="52200">MTLEEFAAVVRALRLVGAEGQSVEVKSGVGKGIRQTLSAFSNSGGGVLIVGLSEEEGFVPVKGFDALSARDALASRCEELSPPVRPTIDILTVDGAQVVVAEVGEITREDKPCYVTDQGRYNGSYIRTGDGDRRMSKYEIDRLLEEEAQPTWDERPVNEATKDDLADKDLQGFLALQRKRRPKTFADGEDKALQRLGIMKGNYPSLAALLAMGDYPQEFFPRVTVTFGLFPGTGKGDVTKGLRLLDSATFVGTIPELVEAGVGIVAKNMRTASMIGDVYRTDVPDYPLVAVREALVNALMHRDYSPTALGSQVQINMFVDRLEIMSPGGLYGGVTVENLGEAGVSSSRNRRLSTFLEDLTFEDGGPVAENRGSGIATINRALEEALMPPPIFTNRITDFTVTFRKRKVAPAERHVTARDRLVHLFKERESWSRTELTQETGLSRSAVQGAINQLVADGTVEATEPARSPRQRYRLIR</sequence>
<dbReference type="SUPFAM" id="SSF46785">
    <property type="entry name" value="Winged helix' DNA-binding domain"/>
    <property type="match status" value="1"/>
</dbReference>
<organism evidence="2 3">
    <name type="scientific">Corynebacterium aquatimens</name>
    <dbReference type="NCBI Taxonomy" id="1190508"/>
    <lineage>
        <taxon>Bacteria</taxon>
        <taxon>Bacillati</taxon>
        <taxon>Actinomycetota</taxon>
        <taxon>Actinomycetes</taxon>
        <taxon>Mycobacteriales</taxon>
        <taxon>Corynebacteriaceae</taxon>
        <taxon>Corynebacterium</taxon>
    </lineage>
</organism>
<dbReference type="InterPro" id="IPR038461">
    <property type="entry name" value="Schlafen_AlbA_2_dom_sf"/>
</dbReference>
<dbReference type="Gene3D" id="3.30.565.60">
    <property type="match status" value="1"/>
</dbReference>
<keyword evidence="2" id="KW-0067">ATP-binding</keyword>
<dbReference type="GO" id="GO:0016787">
    <property type="term" value="F:hydrolase activity"/>
    <property type="evidence" value="ECO:0007669"/>
    <property type="project" value="UniProtKB-KW"/>
</dbReference>
<proteinExistence type="predicted"/>
<dbReference type="RefSeq" id="WP_196823709.1">
    <property type="nucleotide sequence ID" value="NZ_CP046980.1"/>
</dbReference>
<keyword evidence="2" id="KW-0347">Helicase</keyword>
<comment type="caution">
    <text evidence="2">The sequence shown here is derived from an EMBL/GenBank/DDBJ whole genome shotgun (WGS) entry which is preliminary data.</text>
</comment>
<accession>A0A931E002</accession>
<protein>
    <submittedName>
        <fullName evidence="2">ATP-dependent DNA helicase RecG</fullName>
        <ecNumber evidence="2">3.6.4.12</ecNumber>
    </submittedName>
</protein>
<dbReference type="AlphaFoldDB" id="A0A931E002"/>
<dbReference type="PANTHER" id="PTHR30595">
    <property type="entry name" value="GLPR-RELATED TRANSCRIPTIONAL REPRESSOR"/>
    <property type="match status" value="1"/>
</dbReference>
<reference evidence="2" key="1">
    <citation type="submission" date="2020-11" db="EMBL/GenBank/DDBJ databases">
        <title>Sequencing the genomes of 1000 actinobacteria strains.</title>
        <authorList>
            <person name="Klenk H.-P."/>
        </authorList>
    </citation>
    <scope>NUCLEOTIDE SEQUENCE</scope>
    <source>
        <strain evidence="2">DSM 45632</strain>
    </source>
</reference>
<dbReference type="Pfam" id="PF04326">
    <property type="entry name" value="SLFN_AlbA_2"/>
    <property type="match status" value="1"/>
</dbReference>
<keyword evidence="3" id="KW-1185">Reference proteome</keyword>
<dbReference type="Gene3D" id="1.10.10.10">
    <property type="entry name" value="Winged helix-like DNA-binding domain superfamily/Winged helix DNA-binding domain"/>
    <property type="match status" value="1"/>
</dbReference>
<dbReference type="EMBL" id="JADOUE010000001">
    <property type="protein sequence ID" value="MBG6121075.1"/>
    <property type="molecule type" value="Genomic_DNA"/>
</dbReference>
<dbReference type="InterPro" id="IPR007421">
    <property type="entry name" value="Schlafen_AlbA_2_dom"/>
</dbReference>
<dbReference type="GO" id="GO:0003678">
    <property type="term" value="F:DNA helicase activity"/>
    <property type="evidence" value="ECO:0007669"/>
    <property type="project" value="UniProtKB-EC"/>
</dbReference>
<feature type="domain" description="Schlafen AlbA-2" evidence="1">
    <location>
        <begin position="19"/>
        <end position="136"/>
    </location>
</feature>
<dbReference type="InterPro" id="IPR036388">
    <property type="entry name" value="WH-like_DNA-bd_sf"/>
</dbReference>
<evidence type="ECO:0000259" key="1">
    <source>
        <dbReference type="Pfam" id="PF04326"/>
    </source>
</evidence>
<dbReference type="PANTHER" id="PTHR30595:SF6">
    <property type="entry name" value="SCHLAFEN ALBA-2 DOMAIN-CONTAINING PROTEIN"/>
    <property type="match status" value="1"/>
</dbReference>
<dbReference type="InterPro" id="IPR036390">
    <property type="entry name" value="WH_DNA-bd_sf"/>
</dbReference>
<dbReference type="Proteomes" id="UP000658613">
    <property type="component" value="Unassembled WGS sequence"/>
</dbReference>
<dbReference type="Pfam" id="PF13749">
    <property type="entry name" value="HATPase_c_4"/>
    <property type="match status" value="1"/>
</dbReference>